<protein>
    <submittedName>
        <fullName evidence="1">1,4-beta-xylanase</fullName>
    </submittedName>
</protein>
<proteinExistence type="predicted"/>
<organism evidence="1 2">
    <name type="scientific">Actinotalea soli</name>
    <dbReference type="NCBI Taxonomy" id="2819234"/>
    <lineage>
        <taxon>Bacteria</taxon>
        <taxon>Bacillati</taxon>
        <taxon>Actinomycetota</taxon>
        <taxon>Actinomycetes</taxon>
        <taxon>Micrococcales</taxon>
        <taxon>Cellulomonadaceae</taxon>
        <taxon>Actinotalea</taxon>
    </lineage>
</organism>
<dbReference type="InterPro" id="IPR055151">
    <property type="entry name" value="GH113"/>
</dbReference>
<gene>
    <name evidence="1" type="ORF">J4G33_12350</name>
</gene>
<name>A0A939LTW4_9CELL</name>
<dbReference type="EMBL" id="JAGEMK010000006">
    <property type="protein sequence ID" value="MBO1752595.1"/>
    <property type="molecule type" value="Genomic_DNA"/>
</dbReference>
<dbReference type="AlphaFoldDB" id="A0A939LTW4"/>
<comment type="caution">
    <text evidence="1">The sequence shown here is derived from an EMBL/GenBank/DDBJ whole genome shotgun (WGS) entry which is preliminary data.</text>
</comment>
<dbReference type="Gene3D" id="3.20.20.80">
    <property type="entry name" value="Glycosidases"/>
    <property type="match status" value="1"/>
</dbReference>
<dbReference type="Pfam" id="PF22612">
    <property type="entry name" value="GH113"/>
    <property type="match status" value="1"/>
</dbReference>
<keyword evidence="2" id="KW-1185">Reference proteome</keyword>
<dbReference type="RefSeq" id="WP_208056272.1">
    <property type="nucleotide sequence ID" value="NZ_JAGEMK010000006.1"/>
</dbReference>
<evidence type="ECO:0000313" key="1">
    <source>
        <dbReference type="EMBL" id="MBO1752595.1"/>
    </source>
</evidence>
<dbReference type="SUPFAM" id="SSF51445">
    <property type="entry name" value="(Trans)glycosidases"/>
    <property type="match status" value="1"/>
</dbReference>
<evidence type="ECO:0000313" key="2">
    <source>
        <dbReference type="Proteomes" id="UP000664209"/>
    </source>
</evidence>
<dbReference type="Proteomes" id="UP000664209">
    <property type="component" value="Unassembled WGS sequence"/>
</dbReference>
<dbReference type="InterPro" id="IPR017853">
    <property type="entry name" value="GH"/>
</dbReference>
<reference evidence="1" key="1">
    <citation type="submission" date="2021-03" db="EMBL/GenBank/DDBJ databases">
        <title>Actinotalea soli sp. nov., isolated from soil.</title>
        <authorList>
            <person name="Ping W."/>
            <person name="Zhang J."/>
        </authorList>
    </citation>
    <scope>NUCLEOTIDE SEQUENCE</scope>
    <source>
        <strain evidence="1">BY-33</strain>
    </source>
</reference>
<sequence length="319" mass="35602">MPTTTTTLPRPLPPGPFHAITWGWTGTRGTWTTPDAQDSMAAMAELGPTWVVLAYAALQDTAQSTEIHWREAPALADEEIRAAVTQARTLGLRVCLKPTVNCADGTWRAHIGFFAEDVPGEPTWDAWFDAYAEYVLHHAALAEELGVDLFCIGCEMVRADACEERWRRLAAEVRAVYRGPITYNCDKYQEDRLRWWDAVDVISSSGYYPTGTWTEHLARIAPVVARHDRPFLFIEAGCPSRTGSPHRPNDWSLVGAPDQEAQAAYLDEMLTAALGTPWVDGVALWDWPAHLYPAHEAAQNDDYCMYGKTGAEVVARHFR</sequence>
<accession>A0A939LTW4</accession>